<dbReference type="Gene3D" id="6.10.140.180">
    <property type="match status" value="1"/>
</dbReference>
<dbReference type="PANTHER" id="PTHR12806:SF0">
    <property type="entry name" value="VACUOLAR-SORTING PROTEIN SNF8"/>
    <property type="match status" value="1"/>
</dbReference>
<evidence type="ECO:0000256" key="1">
    <source>
        <dbReference type="ARBA" id="ARBA00009834"/>
    </source>
</evidence>
<comment type="similarity">
    <text evidence="1 2">Belongs to the SNF8 family.</text>
</comment>
<keyword evidence="2" id="KW-0813">Transport</keyword>
<gene>
    <name evidence="4" type="ORF">COCSUDRAFT_12907</name>
</gene>
<name>I0Z5D6_COCSC</name>
<comment type="caution">
    <text evidence="4">The sequence shown here is derived from an EMBL/GenBank/DDBJ whole genome shotgun (WGS) entry which is preliminary data.</text>
</comment>
<dbReference type="AlphaFoldDB" id="I0Z5D6"/>
<keyword evidence="3" id="KW-0175">Coiled coil</keyword>
<dbReference type="PANTHER" id="PTHR12806">
    <property type="entry name" value="EAP30 SUBUNIT OF ELL COMPLEX"/>
    <property type="match status" value="1"/>
</dbReference>
<comment type="function">
    <text evidence="2">Component of the endosomal sorting complex required for transport II (ESCRT-II), which is required for multivesicular body (MVB) formation and sorting of endosomal cargo proteins into MVBs.</text>
</comment>
<reference evidence="4 5" key="1">
    <citation type="journal article" date="2012" name="Genome Biol.">
        <title>The genome of the polar eukaryotic microalga coccomyxa subellipsoidea reveals traits of cold adaptation.</title>
        <authorList>
            <person name="Blanc G."/>
            <person name="Agarkova I."/>
            <person name="Grimwood J."/>
            <person name="Kuo A."/>
            <person name="Brueggeman A."/>
            <person name="Dunigan D."/>
            <person name="Gurnon J."/>
            <person name="Ladunga I."/>
            <person name="Lindquist E."/>
            <person name="Lucas S."/>
            <person name="Pangilinan J."/>
            <person name="Proschold T."/>
            <person name="Salamov A."/>
            <person name="Schmutz J."/>
            <person name="Weeks D."/>
            <person name="Yamada T."/>
            <person name="Claverie J.M."/>
            <person name="Grigoriev I."/>
            <person name="Van Etten J."/>
            <person name="Lomsadze A."/>
            <person name="Borodovsky M."/>
        </authorList>
    </citation>
    <scope>NUCLEOTIDE SEQUENCE [LARGE SCALE GENOMIC DNA]</scope>
    <source>
        <strain evidence="4 5">C-169</strain>
    </source>
</reference>
<dbReference type="eggNOG" id="KOG3341">
    <property type="taxonomic scope" value="Eukaryota"/>
</dbReference>
<dbReference type="GeneID" id="17043859"/>
<dbReference type="RefSeq" id="XP_005650399.1">
    <property type="nucleotide sequence ID" value="XM_005650342.1"/>
</dbReference>
<dbReference type="SUPFAM" id="SSF46785">
    <property type="entry name" value="Winged helix' DNA-binding domain"/>
    <property type="match status" value="2"/>
</dbReference>
<protein>
    <recommendedName>
        <fullName evidence="2">Vacuolar protein sorting-associated protein</fullName>
    </recommendedName>
</protein>
<evidence type="ECO:0000313" key="4">
    <source>
        <dbReference type="EMBL" id="EIE25855.1"/>
    </source>
</evidence>
<accession>I0Z5D6</accession>
<evidence type="ECO:0000313" key="5">
    <source>
        <dbReference type="Proteomes" id="UP000007264"/>
    </source>
</evidence>
<dbReference type="PIRSF" id="PIRSF017215">
    <property type="entry name" value="ESCRT2_Vps22"/>
    <property type="match status" value="1"/>
</dbReference>
<dbReference type="Pfam" id="PF04157">
    <property type="entry name" value="EAP30"/>
    <property type="match status" value="1"/>
</dbReference>
<dbReference type="InterPro" id="IPR040608">
    <property type="entry name" value="Snf8/Vps36"/>
</dbReference>
<dbReference type="KEGG" id="csl:COCSUDRAFT_12907"/>
<comment type="subunit">
    <text evidence="2">Component of the endosomal sorting complex required for transport II (ESCRT-II).</text>
</comment>
<dbReference type="InterPro" id="IPR036390">
    <property type="entry name" value="WH_DNA-bd_sf"/>
</dbReference>
<organism evidence="4 5">
    <name type="scientific">Coccomyxa subellipsoidea (strain C-169)</name>
    <name type="common">Green microalga</name>
    <dbReference type="NCBI Taxonomy" id="574566"/>
    <lineage>
        <taxon>Eukaryota</taxon>
        <taxon>Viridiplantae</taxon>
        <taxon>Chlorophyta</taxon>
        <taxon>core chlorophytes</taxon>
        <taxon>Trebouxiophyceae</taxon>
        <taxon>Trebouxiophyceae incertae sedis</taxon>
        <taxon>Coccomyxaceae</taxon>
        <taxon>Coccomyxa</taxon>
        <taxon>Coccomyxa subellipsoidea</taxon>
    </lineage>
</organism>
<dbReference type="GO" id="GO:0043328">
    <property type="term" value="P:protein transport to vacuole involved in ubiquitin-dependent protein catabolic process via the multivesicular body sorting pathway"/>
    <property type="evidence" value="ECO:0007669"/>
    <property type="project" value="TreeGrafter"/>
</dbReference>
<keyword evidence="2" id="KW-0653">Protein transport</keyword>
<evidence type="ECO:0000256" key="3">
    <source>
        <dbReference type="SAM" id="Coils"/>
    </source>
</evidence>
<evidence type="ECO:0000256" key="2">
    <source>
        <dbReference type="PIRNR" id="PIRNR017215"/>
    </source>
</evidence>
<dbReference type="STRING" id="574566.I0Z5D6"/>
<dbReference type="EMBL" id="AGSI01000003">
    <property type="protein sequence ID" value="EIE25855.1"/>
    <property type="molecule type" value="Genomic_DNA"/>
</dbReference>
<dbReference type="InterPro" id="IPR016689">
    <property type="entry name" value="ESCRT-2_cplx_Snf8"/>
</dbReference>
<dbReference type="Gene3D" id="1.10.10.10">
    <property type="entry name" value="Winged helix-like DNA-binding domain superfamily/Winged helix DNA-binding domain"/>
    <property type="match status" value="2"/>
</dbReference>
<dbReference type="OrthoDB" id="283883at2759"/>
<dbReference type="FunFam" id="1.10.10.10:FF:000085">
    <property type="entry name" value="Vacuolar-sorting protein SNF8"/>
    <property type="match status" value="1"/>
</dbReference>
<dbReference type="Proteomes" id="UP000007264">
    <property type="component" value="Unassembled WGS sequence"/>
</dbReference>
<keyword evidence="5" id="KW-1185">Reference proteome</keyword>
<dbReference type="InterPro" id="IPR036388">
    <property type="entry name" value="WH-like_DNA-bd_sf"/>
</dbReference>
<dbReference type="GO" id="GO:0000814">
    <property type="term" value="C:ESCRT II complex"/>
    <property type="evidence" value="ECO:0007669"/>
    <property type="project" value="UniProtKB-UniRule"/>
</dbReference>
<feature type="coiled-coil region" evidence="3">
    <location>
        <begin position="25"/>
        <end position="52"/>
    </location>
</feature>
<proteinExistence type="inferred from homology"/>
<sequence>MRRRPGIQGLQRTVQARDQYKELGKNVAETKLEQMRAQMASFKEHLEEFALKHRDDIRKDPVFRAQFHAMCANIGVDPLASNKGVWAQVLGFGDFYYELGVQIVEACLASRSLNGGLMDMQSLMRYVARRRGSKADPVTEDDVLRAIDKLQVLGGGFGVVKVGDRRLVRSVPGELNTDKNQALLLAQGRGHITKRQLTEAYKWEEARVVETLWSLLKEGIAMADDQGPDGQRLYWFPCLESSGSVQIDMPG</sequence>